<dbReference type="InterPro" id="IPR013222">
    <property type="entry name" value="Glyco_hyd_98_carb-bd"/>
</dbReference>
<proteinExistence type="predicted"/>
<comment type="subcellular location">
    <subcellularLocation>
        <location evidence="1">Membrane</location>
        <topology evidence="1">Single-pass type I membrane protein</topology>
    </subcellularLocation>
</comment>
<name>A0ABW5G8L0_9PSEU</name>
<comment type="caution">
    <text evidence="9">The sequence shown here is derived from an EMBL/GenBank/DDBJ whole genome shotgun (WGS) entry which is preliminary data.</text>
</comment>
<dbReference type="Proteomes" id="UP001597419">
    <property type="component" value="Unassembled WGS sequence"/>
</dbReference>
<keyword evidence="5" id="KW-0472">Membrane</keyword>
<dbReference type="RefSeq" id="WP_345389539.1">
    <property type="nucleotide sequence ID" value="NZ_BAABHG010000003.1"/>
</dbReference>
<evidence type="ECO:0000256" key="1">
    <source>
        <dbReference type="ARBA" id="ARBA00004479"/>
    </source>
</evidence>
<evidence type="ECO:0000313" key="9">
    <source>
        <dbReference type="EMBL" id="MFD2457831.1"/>
    </source>
</evidence>
<keyword evidence="7" id="KW-0325">Glycoprotein</keyword>
<evidence type="ECO:0000256" key="2">
    <source>
        <dbReference type="ARBA" id="ARBA00022692"/>
    </source>
</evidence>
<feature type="domain" description="SEFIR" evidence="8">
    <location>
        <begin position="6"/>
        <end position="146"/>
    </location>
</feature>
<dbReference type="InterPro" id="IPR039465">
    <property type="entry name" value="IL-17_rcpt-like"/>
</dbReference>
<protein>
    <submittedName>
        <fullName evidence="9">SEFIR domain-containing protein</fullName>
    </submittedName>
</protein>
<dbReference type="Pfam" id="PF08305">
    <property type="entry name" value="NPCBM"/>
    <property type="match status" value="1"/>
</dbReference>
<evidence type="ECO:0000313" key="10">
    <source>
        <dbReference type="Proteomes" id="UP001597419"/>
    </source>
</evidence>
<dbReference type="InterPro" id="IPR035897">
    <property type="entry name" value="Toll_tir_struct_dom_sf"/>
</dbReference>
<dbReference type="InterPro" id="IPR013568">
    <property type="entry name" value="SEFIR_dom"/>
</dbReference>
<dbReference type="InterPro" id="IPR008979">
    <property type="entry name" value="Galactose-bd-like_sf"/>
</dbReference>
<dbReference type="PROSITE" id="PS51534">
    <property type="entry name" value="SEFIR"/>
    <property type="match status" value="1"/>
</dbReference>
<keyword evidence="4" id="KW-1133">Transmembrane helix</keyword>
<dbReference type="Pfam" id="PF08357">
    <property type="entry name" value="SEFIR"/>
    <property type="match status" value="1"/>
</dbReference>
<dbReference type="PANTHER" id="PTHR15583:SF7">
    <property type="entry name" value="INTERLEUKIN CYTOKINE RECEPTOR-RELATED PROTEIN 2"/>
    <property type="match status" value="1"/>
</dbReference>
<reference evidence="10" key="1">
    <citation type="journal article" date="2019" name="Int. J. Syst. Evol. Microbiol.">
        <title>The Global Catalogue of Microorganisms (GCM) 10K type strain sequencing project: providing services to taxonomists for standard genome sequencing and annotation.</title>
        <authorList>
            <consortium name="The Broad Institute Genomics Platform"/>
            <consortium name="The Broad Institute Genome Sequencing Center for Infectious Disease"/>
            <person name="Wu L."/>
            <person name="Ma J."/>
        </authorList>
    </citation>
    <scope>NUCLEOTIDE SEQUENCE [LARGE SCALE GENOMIC DNA]</scope>
    <source>
        <strain evidence="10">CGMCC 4.7643</strain>
    </source>
</reference>
<dbReference type="SUPFAM" id="SSF52200">
    <property type="entry name" value="Toll/Interleukin receptor TIR domain"/>
    <property type="match status" value="1"/>
</dbReference>
<keyword evidence="3" id="KW-0732">Signal</keyword>
<dbReference type="PANTHER" id="PTHR15583">
    <property type="entry name" value="INTERLEUKIN-17 RECEPTOR"/>
    <property type="match status" value="1"/>
</dbReference>
<evidence type="ECO:0000259" key="8">
    <source>
        <dbReference type="PROSITE" id="PS51534"/>
    </source>
</evidence>
<evidence type="ECO:0000256" key="4">
    <source>
        <dbReference type="ARBA" id="ARBA00022989"/>
    </source>
</evidence>
<sequence length="324" mass="35618">MSDGEVPRLFITYAHDSEAHKERVRRFAAFLHEKIGLDVHLDQWYDNKRQDWSSWAIEHLAAADFVVVIASPEYKRRADGAAPADEGRGSQFEAAMLRNNLTKDLRRATERILPVVLPGQTAEDIPTFLNPYSTTRFHVSTFTREGVAELIAAITGKGRHQPPERGQWLGGTASGTTVPEYVSLANGLPWLASGAGVRSDSALIDGVRYVDSIVLRPSASAIETLGFVEVDLGLTYRRLTAIAGVLDDAEESFQVGHFVVSADGTTLAEYRVALGMPEPVEVDVTGALKLRLEMYRPRVGASPRRDRRPGRLPELAWGNPALFG</sequence>
<evidence type="ECO:0000256" key="7">
    <source>
        <dbReference type="ARBA" id="ARBA00023180"/>
    </source>
</evidence>
<gene>
    <name evidence="9" type="ORF">ACFSYJ_04440</name>
</gene>
<dbReference type="SUPFAM" id="SSF49785">
    <property type="entry name" value="Galactose-binding domain-like"/>
    <property type="match status" value="1"/>
</dbReference>
<evidence type="ECO:0000256" key="6">
    <source>
        <dbReference type="ARBA" id="ARBA00023170"/>
    </source>
</evidence>
<evidence type="ECO:0000256" key="3">
    <source>
        <dbReference type="ARBA" id="ARBA00022729"/>
    </source>
</evidence>
<keyword evidence="2" id="KW-0812">Transmembrane</keyword>
<dbReference type="Gene3D" id="2.60.120.1060">
    <property type="entry name" value="NPCBM/NEW2 domain"/>
    <property type="match status" value="1"/>
</dbReference>
<organism evidence="9 10">
    <name type="scientific">Amycolatopsis samaneae</name>
    <dbReference type="NCBI Taxonomy" id="664691"/>
    <lineage>
        <taxon>Bacteria</taxon>
        <taxon>Bacillati</taxon>
        <taxon>Actinomycetota</taxon>
        <taxon>Actinomycetes</taxon>
        <taxon>Pseudonocardiales</taxon>
        <taxon>Pseudonocardiaceae</taxon>
        <taxon>Amycolatopsis</taxon>
    </lineage>
</organism>
<evidence type="ECO:0000256" key="5">
    <source>
        <dbReference type="ARBA" id="ARBA00023136"/>
    </source>
</evidence>
<dbReference type="InterPro" id="IPR038637">
    <property type="entry name" value="NPCBM_sf"/>
</dbReference>
<dbReference type="Gene3D" id="3.40.50.11530">
    <property type="match status" value="1"/>
</dbReference>
<dbReference type="EMBL" id="JBHUKU010000002">
    <property type="protein sequence ID" value="MFD2457831.1"/>
    <property type="molecule type" value="Genomic_DNA"/>
</dbReference>
<keyword evidence="6" id="KW-0675">Receptor</keyword>
<keyword evidence="10" id="KW-1185">Reference proteome</keyword>
<accession>A0ABW5G8L0</accession>